<dbReference type="PIRSF" id="PIRSF001365">
    <property type="entry name" value="DHDPS"/>
    <property type="match status" value="1"/>
</dbReference>
<dbReference type="SMART" id="SM01130">
    <property type="entry name" value="DHDPS"/>
    <property type="match status" value="1"/>
</dbReference>
<dbReference type="Pfam" id="PF00701">
    <property type="entry name" value="DHDPS"/>
    <property type="match status" value="1"/>
</dbReference>
<dbReference type="InterPro" id="IPR002220">
    <property type="entry name" value="DapA-like"/>
</dbReference>
<reference evidence="5 6" key="1">
    <citation type="submission" date="2015-03" db="EMBL/GenBank/DDBJ databases">
        <authorList>
            <person name="Hassan Y.I."/>
            <person name="Lepp D."/>
            <person name="Zhou T."/>
        </authorList>
    </citation>
    <scope>NUCLEOTIDE SEQUENCE [LARGE SCALE GENOMIC DNA]</scope>
    <source>
        <strain evidence="5 6">GH2-10</strain>
    </source>
</reference>
<name>A0A0F5L7L0_9HYPH</name>
<evidence type="ECO:0000313" key="6">
    <source>
        <dbReference type="Proteomes" id="UP000033514"/>
    </source>
</evidence>
<dbReference type="Proteomes" id="UP000033514">
    <property type="component" value="Unassembled WGS sequence"/>
</dbReference>
<dbReference type="CDD" id="cd00408">
    <property type="entry name" value="DHDPS-like"/>
    <property type="match status" value="1"/>
</dbReference>
<dbReference type="Gene3D" id="3.20.20.70">
    <property type="entry name" value="Aldolase class I"/>
    <property type="match status" value="1"/>
</dbReference>
<keyword evidence="6" id="KW-1185">Reference proteome</keyword>
<evidence type="ECO:0000256" key="3">
    <source>
        <dbReference type="PIRNR" id="PIRNR001365"/>
    </source>
</evidence>
<accession>A0A0F5L7L0</accession>
<comment type="similarity">
    <text evidence="1 3">Belongs to the DapA family.</text>
</comment>
<dbReference type="PANTHER" id="PTHR12128">
    <property type="entry name" value="DIHYDRODIPICOLINATE SYNTHASE"/>
    <property type="match status" value="1"/>
</dbReference>
<dbReference type="AlphaFoldDB" id="A0A0F5L7L0"/>
<dbReference type="RefSeq" id="WP_046143124.1">
    <property type="nucleotide sequence ID" value="NZ_LAJG01000022.1"/>
</dbReference>
<comment type="caution">
    <text evidence="5">The sequence shown here is derived from an EMBL/GenBank/DDBJ whole genome shotgun (WGS) entry which is preliminary data.</text>
</comment>
<dbReference type="PATRIC" id="fig|361041.3.peg.1568"/>
<gene>
    <name evidence="5" type="ORF">VW35_11005</name>
</gene>
<evidence type="ECO:0000256" key="4">
    <source>
        <dbReference type="PIRSR" id="PIRSR001365-2"/>
    </source>
</evidence>
<dbReference type="STRING" id="361041.VW35_11005"/>
<feature type="binding site" evidence="4">
    <location>
        <position position="214"/>
    </location>
    <ligand>
        <name>pyruvate</name>
        <dbReference type="ChEBI" id="CHEBI:15361"/>
    </ligand>
</feature>
<keyword evidence="2 3" id="KW-0456">Lyase</keyword>
<dbReference type="SUPFAM" id="SSF51569">
    <property type="entry name" value="Aldolase"/>
    <property type="match status" value="1"/>
</dbReference>
<proteinExistence type="inferred from homology"/>
<dbReference type="GO" id="GO:0005829">
    <property type="term" value="C:cytosol"/>
    <property type="evidence" value="ECO:0007669"/>
    <property type="project" value="TreeGrafter"/>
</dbReference>
<evidence type="ECO:0000256" key="2">
    <source>
        <dbReference type="ARBA" id="ARBA00023239"/>
    </source>
</evidence>
<dbReference type="PANTHER" id="PTHR12128:SF66">
    <property type="entry name" value="4-HYDROXY-2-OXOGLUTARATE ALDOLASE, MITOCHONDRIAL"/>
    <property type="match status" value="1"/>
</dbReference>
<sequence length="308" mass="33288">MPLLTEAAKGVYVIAVTPFLENGDVDWTSVDRMVDFYEEKGVTGLTILGQLGEAPKLTSEESKEIARRVIARAKVPVVVGVTAPGLAPMRELADSVMEMGAAGVMVAPPWTTKTDDQAYGFYASVGDALGKTPWVLQDYPLTTNVTIAPKVIDRIIKDVPTCVMLKHEDWPGLSKITALRASSEKGETRRISILCGNGGLFLPEEMARGADGAMTGFCYPEMMVGVVENYAKGDIDRAHDIFDAYLPLARYEQQQGIGLASRKYVLAKRGVISSGALRKPGASLSKLDIIDVERLLARQAKRLAEIGA</sequence>
<evidence type="ECO:0000256" key="1">
    <source>
        <dbReference type="ARBA" id="ARBA00007592"/>
    </source>
</evidence>
<dbReference type="EMBL" id="LAJG01000022">
    <property type="protein sequence ID" value="KKB78189.1"/>
    <property type="molecule type" value="Genomic_DNA"/>
</dbReference>
<protein>
    <submittedName>
        <fullName evidence="5">Dihydrodipicolinate synthetase</fullName>
    </submittedName>
</protein>
<dbReference type="InterPro" id="IPR013785">
    <property type="entry name" value="Aldolase_TIM"/>
</dbReference>
<dbReference type="GO" id="GO:0008840">
    <property type="term" value="F:4-hydroxy-tetrahydrodipicolinate synthase activity"/>
    <property type="evidence" value="ECO:0007669"/>
    <property type="project" value="TreeGrafter"/>
</dbReference>
<organism evidence="5 6">
    <name type="scientific">Devosia soli</name>
    <dbReference type="NCBI Taxonomy" id="361041"/>
    <lineage>
        <taxon>Bacteria</taxon>
        <taxon>Pseudomonadati</taxon>
        <taxon>Pseudomonadota</taxon>
        <taxon>Alphaproteobacteria</taxon>
        <taxon>Hyphomicrobiales</taxon>
        <taxon>Devosiaceae</taxon>
        <taxon>Devosia</taxon>
    </lineage>
</organism>
<dbReference type="OrthoDB" id="9796205at2"/>
<evidence type="ECO:0000313" key="5">
    <source>
        <dbReference type="EMBL" id="KKB78189.1"/>
    </source>
</evidence>